<dbReference type="Gene3D" id="2.60.120.10">
    <property type="entry name" value="Jelly Rolls"/>
    <property type="match status" value="1"/>
</dbReference>
<dbReference type="InterPro" id="IPR013096">
    <property type="entry name" value="Cupin_2"/>
</dbReference>
<evidence type="ECO:0000313" key="2">
    <source>
        <dbReference type="EMBL" id="MEB4591498.1"/>
    </source>
</evidence>
<protein>
    <submittedName>
        <fullName evidence="2">Cupin domain-containing protein</fullName>
    </submittedName>
</protein>
<dbReference type="EMBL" id="JAYMYJ010000106">
    <property type="protein sequence ID" value="MEB4591498.1"/>
    <property type="molecule type" value="Genomic_DNA"/>
</dbReference>
<dbReference type="SUPFAM" id="SSF51182">
    <property type="entry name" value="RmlC-like cupins"/>
    <property type="match status" value="1"/>
</dbReference>
<keyword evidence="3" id="KW-1185">Reference proteome</keyword>
<dbReference type="Pfam" id="PF07883">
    <property type="entry name" value="Cupin_2"/>
    <property type="match status" value="1"/>
</dbReference>
<feature type="domain" description="Cupin type-2" evidence="1">
    <location>
        <begin position="42"/>
        <end position="112"/>
    </location>
</feature>
<dbReference type="InterPro" id="IPR014710">
    <property type="entry name" value="RmlC-like_jellyroll"/>
</dbReference>
<dbReference type="Proteomes" id="UP001308005">
    <property type="component" value="Unassembled WGS sequence"/>
</dbReference>
<accession>A0ABU6CZL6</accession>
<sequence>MNLEQDIVTVRPAETVDTVQQLPNYVGISGKTAGSSGISMNIVIIPPSAKAEPHYHDGFETAIYLLKGRVQTFYGENLSKSIINQQGDFIFIPDGVPHQPVNLSSTEEAIALVSRNDPNEQESVRVYTFG</sequence>
<reference evidence="3" key="1">
    <citation type="submission" date="2023-07" db="EMBL/GenBank/DDBJ databases">
        <title>The carbon used by Thiothrix.</title>
        <authorList>
            <person name="Chen L."/>
        </authorList>
    </citation>
    <scope>NUCLEOTIDE SEQUENCE [LARGE SCALE GENOMIC DNA]</scope>
</reference>
<proteinExistence type="predicted"/>
<comment type="caution">
    <text evidence="2">The sequence shown here is derived from an EMBL/GenBank/DDBJ whole genome shotgun (WGS) entry which is preliminary data.</text>
</comment>
<dbReference type="RefSeq" id="WP_324695138.1">
    <property type="nucleotide sequence ID" value="NZ_JAYMYJ010000106.1"/>
</dbReference>
<reference evidence="2 3" key="2">
    <citation type="submission" date="2024-01" db="EMBL/GenBank/DDBJ databases">
        <authorList>
            <person name="Xie X."/>
        </authorList>
    </citation>
    <scope>NUCLEOTIDE SEQUENCE [LARGE SCALE GENOMIC DNA]</scope>
    <source>
        <strain evidence="2">SCUT-1</strain>
    </source>
</reference>
<organism evidence="2 3">
    <name type="scientific">Candidatus Thiothrix phosphatis</name>
    <dbReference type="NCBI Taxonomy" id="3112415"/>
    <lineage>
        <taxon>Bacteria</taxon>
        <taxon>Pseudomonadati</taxon>
        <taxon>Pseudomonadota</taxon>
        <taxon>Gammaproteobacteria</taxon>
        <taxon>Thiotrichales</taxon>
        <taxon>Thiotrichaceae</taxon>
        <taxon>Thiothrix</taxon>
    </lineage>
</organism>
<dbReference type="PIRSF" id="PIRSF037087">
    <property type="entry name" value="UCP037087"/>
    <property type="match status" value="1"/>
</dbReference>
<evidence type="ECO:0000259" key="1">
    <source>
        <dbReference type="Pfam" id="PF07883"/>
    </source>
</evidence>
<evidence type="ECO:0000313" key="3">
    <source>
        <dbReference type="Proteomes" id="UP001308005"/>
    </source>
</evidence>
<dbReference type="InterPro" id="IPR017102">
    <property type="entry name" value="UCP037087"/>
</dbReference>
<name>A0ABU6CZL6_9GAMM</name>
<dbReference type="CDD" id="cd02210">
    <property type="entry name" value="cupin_BLR2406-like"/>
    <property type="match status" value="1"/>
</dbReference>
<dbReference type="InterPro" id="IPR011051">
    <property type="entry name" value="RmlC_Cupin_sf"/>
</dbReference>
<gene>
    <name evidence="2" type="ORF">VSS37_10945</name>
</gene>